<sequence length="85" mass="9418">MTAPDLRTDLSALSDHEIMMNLWLTVIMAIDEMEIDPDLCQQELLGAAGNSTSATTTLAAIMRETETRIGIKQTGPGMFEFVRRM</sequence>
<protein>
    <submittedName>
        <fullName evidence="1">Uncharacterized protein</fullName>
    </submittedName>
</protein>
<accession>A0ABT2ZVB4</accession>
<dbReference type="EMBL" id="JAOWKW010000001">
    <property type="protein sequence ID" value="MCV2877573.1"/>
    <property type="molecule type" value="Genomic_DNA"/>
</dbReference>
<comment type="caution">
    <text evidence="1">The sequence shown here is derived from an EMBL/GenBank/DDBJ whole genome shotgun (WGS) entry which is preliminary data.</text>
</comment>
<name>A0ABT2ZVB4_9RHOB</name>
<gene>
    <name evidence="1" type="ORF">OE699_01805</name>
</gene>
<evidence type="ECO:0000313" key="2">
    <source>
        <dbReference type="Proteomes" id="UP001526166"/>
    </source>
</evidence>
<organism evidence="1 2">
    <name type="scientific">Sedimentimonas flavescens</name>
    <dbReference type="NCBI Taxonomy" id="2851012"/>
    <lineage>
        <taxon>Bacteria</taxon>
        <taxon>Pseudomonadati</taxon>
        <taxon>Pseudomonadota</taxon>
        <taxon>Alphaproteobacteria</taxon>
        <taxon>Rhodobacterales</taxon>
        <taxon>Rhodobacter group</taxon>
        <taxon>Sedimentimonas</taxon>
    </lineage>
</organism>
<reference evidence="1 2" key="1">
    <citation type="submission" date="2022-10" db="EMBL/GenBank/DDBJ databases">
        <title>Sinirhodobacter sp. nov., isolated from ocean surface sediments.</title>
        <authorList>
            <person name="He W."/>
            <person name="Wang L."/>
            <person name="Zhang D.-F."/>
        </authorList>
    </citation>
    <scope>NUCLEOTIDE SEQUENCE [LARGE SCALE GENOMIC DNA]</scope>
    <source>
        <strain evidence="1 2">WL0115</strain>
    </source>
</reference>
<proteinExistence type="predicted"/>
<dbReference type="RefSeq" id="WP_263846859.1">
    <property type="nucleotide sequence ID" value="NZ_JAOWKW010000001.1"/>
</dbReference>
<dbReference type="Proteomes" id="UP001526166">
    <property type="component" value="Unassembled WGS sequence"/>
</dbReference>
<keyword evidence="2" id="KW-1185">Reference proteome</keyword>
<evidence type="ECO:0000313" key="1">
    <source>
        <dbReference type="EMBL" id="MCV2877573.1"/>
    </source>
</evidence>